<accession>A0A7K1TCR0</accession>
<evidence type="ECO:0000313" key="2">
    <source>
        <dbReference type="Proteomes" id="UP000441336"/>
    </source>
</evidence>
<dbReference type="EMBL" id="WQKZ01000002">
    <property type="protein sequence ID" value="MVN76179.1"/>
    <property type="molecule type" value="Genomic_DNA"/>
</dbReference>
<gene>
    <name evidence="1" type="ORF">GO988_07565</name>
</gene>
<evidence type="ECO:0000313" key="1">
    <source>
        <dbReference type="EMBL" id="MVN76179.1"/>
    </source>
</evidence>
<keyword evidence="2" id="KW-1185">Reference proteome</keyword>
<dbReference type="Proteomes" id="UP000441336">
    <property type="component" value="Unassembled WGS sequence"/>
</dbReference>
<name>A0A7K1TCR0_9BACT</name>
<protein>
    <submittedName>
        <fullName evidence="1">Uncharacterized protein</fullName>
    </submittedName>
</protein>
<organism evidence="1 2">
    <name type="scientific">Hymenobacter ginkgonis</name>
    <dbReference type="NCBI Taxonomy" id="2682976"/>
    <lineage>
        <taxon>Bacteria</taxon>
        <taxon>Pseudomonadati</taxon>
        <taxon>Bacteroidota</taxon>
        <taxon>Cytophagia</taxon>
        <taxon>Cytophagales</taxon>
        <taxon>Hymenobacteraceae</taxon>
        <taxon>Hymenobacter</taxon>
    </lineage>
</organism>
<sequence length="98" mass="10896">MPTDSTIEIYCPHCHWEPDGGAHWQCRCGHVWDTFETAGTCPQCHYRWRVTTCPPKPGGCGVTSPHIDWYHGLDALVEELVEAALHAPAAVCCPQHES</sequence>
<reference evidence="1 2" key="1">
    <citation type="submission" date="2019-12" db="EMBL/GenBank/DDBJ databases">
        <title>Hymenobacter sp. HMF4947 Genome sequencing and assembly.</title>
        <authorList>
            <person name="Kang H."/>
            <person name="Cha I."/>
            <person name="Kim H."/>
            <person name="Joh K."/>
        </authorList>
    </citation>
    <scope>NUCLEOTIDE SEQUENCE [LARGE SCALE GENOMIC DNA]</scope>
    <source>
        <strain evidence="1 2">HMF4947</strain>
    </source>
</reference>
<dbReference type="RefSeq" id="WP_157563808.1">
    <property type="nucleotide sequence ID" value="NZ_WQKZ01000002.1"/>
</dbReference>
<dbReference type="AlphaFoldDB" id="A0A7K1TCR0"/>
<proteinExistence type="predicted"/>
<comment type="caution">
    <text evidence="1">The sequence shown here is derived from an EMBL/GenBank/DDBJ whole genome shotgun (WGS) entry which is preliminary data.</text>
</comment>